<dbReference type="GO" id="GO:0016779">
    <property type="term" value="F:nucleotidyltransferase activity"/>
    <property type="evidence" value="ECO:0007669"/>
    <property type="project" value="UniProtKB-KW"/>
</dbReference>
<dbReference type="NCBIfam" id="TIGR00125">
    <property type="entry name" value="cyt_tran_rel"/>
    <property type="match status" value="1"/>
</dbReference>
<protein>
    <recommendedName>
        <fullName evidence="3">Cytidyltransferase-like domain-containing protein</fullName>
    </recommendedName>
</protein>
<keyword evidence="1" id="KW-0808">Transferase</keyword>
<dbReference type="InterPro" id="IPR014729">
    <property type="entry name" value="Rossmann-like_a/b/a_fold"/>
</dbReference>
<evidence type="ECO:0000256" key="2">
    <source>
        <dbReference type="ARBA" id="ARBA00022695"/>
    </source>
</evidence>
<dbReference type="InterPro" id="IPR050385">
    <property type="entry name" value="Archaeal_FAD_synthase"/>
</dbReference>
<comment type="caution">
    <text evidence="4">The sequence shown here is derived from an EMBL/GenBank/DDBJ whole genome shotgun (WGS) entry which is preliminary data.</text>
</comment>
<reference evidence="4 5" key="1">
    <citation type="journal article" date="2019" name="Nat. Microbiol.">
        <title>Mediterranean grassland soil C-N compound turnover is dependent on rainfall and depth, and is mediated by genomically divergent microorganisms.</title>
        <authorList>
            <person name="Diamond S."/>
            <person name="Andeer P.F."/>
            <person name="Li Z."/>
            <person name="Crits-Christoph A."/>
            <person name="Burstein D."/>
            <person name="Anantharaman K."/>
            <person name="Lane K.R."/>
            <person name="Thomas B.C."/>
            <person name="Pan C."/>
            <person name="Northen T.R."/>
            <person name="Banfield J.F."/>
        </authorList>
    </citation>
    <scope>NUCLEOTIDE SEQUENCE [LARGE SCALE GENOMIC DNA]</scope>
    <source>
        <strain evidence="4">NP_8</strain>
    </source>
</reference>
<evidence type="ECO:0000313" key="4">
    <source>
        <dbReference type="EMBL" id="TMI77040.1"/>
    </source>
</evidence>
<gene>
    <name evidence="4" type="ORF">E6H05_01395</name>
</gene>
<evidence type="ECO:0000256" key="1">
    <source>
        <dbReference type="ARBA" id="ARBA00022679"/>
    </source>
</evidence>
<keyword evidence="2" id="KW-0548">Nucleotidyltransferase</keyword>
<organism evidence="4 5">
    <name type="scientific">Candidatus Segetimicrobium genomatis</name>
    <dbReference type="NCBI Taxonomy" id="2569760"/>
    <lineage>
        <taxon>Bacteria</taxon>
        <taxon>Bacillati</taxon>
        <taxon>Candidatus Sysuimicrobiota</taxon>
        <taxon>Candidatus Sysuimicrobiia</taxon>
        <taxon>Candidatus Sysuimicrobiales</taxon>
        <taxon>Candidatus Segetimicrobiaceae</taxon>
        <taxon>Candidatus Segetimicrobium</taxon>
    </lineage>
</organism>
<accession>A0A537J0F3</accession>
<dbReference type="SUPFAM" id="SSF52374">
    <property type="entry name" value="Nucleotidylyl transferase"/>
    <property type="match status" value="1"/>
</dbReference>
<dbReference type="PANTHER" id="PTHR43793">
    <property type="entry name" value="FAD SYNTHASE"/>
    <property type="match status" value="1"/>
</dbReference>
<evidence type="ECO:0000259" key="3">
    <source>
        <dbReference type="Pfam" id="PF01467"/>
    </source>
</evidence>
<dbReference type="Pfam" id="PF01467">
    <property type="entry name" value="CTP_transf_like"/>
    <property type="match status" value="1"/>
</dbReference>
<dbReference type="InterPro" id="IPR004821">
    <property type="entry name" value="Cyt_trans-like"/>
</dbReference>
<name>A0A537J0F3_9BACT</name>
<dbReference type="Gene3D" id="3.40.50.620">
    <property type="entry name" value="HUPs"/>
    <property type="match status" value="1"/>
</dbReference>
<dbReference type="PANTHER" id="PTHR43793:SF1">
    <property type="entry name" value="FAD SYNTHASE"/>
    <property type="match status" value="1"/>
</dbReference>
<dbReference type="AlphaFoldDB" id="A0A537J0F3"/>
<feature type="domain" description="Cytidyltransferase-like" evidence="3">
    <location>
        <begin position="21"/>
        <end position="144"/>
    </location>
</feature>
<proteinExistence type="predicted"/>
<sequence length="161" mass="17792">MIIKALPAVREFIQPGAAVLASGAFDPLHYGHIRYIRAAAEHARTSNLPLVVAVAPDEYVKRRHPLLQPLEGRMEMLDALQGVDFVVPQASESLTKAIKEICPVYLIKGTDWKAHGLPEDEVKAIKEVGATISWVDVSPISSSELLHAAFWRFADEWVGRT</sequence>
<dbReference type="Proteomes" id="UP000318834">
    <property type="component" value="Unassembled WGS sequence"/>
</dbReference>
<evidence type="ECO:0000313" key="5">
    <source>
        <dbReference type="Proteomes" id="UP000318834"/>
    </source>
</evidence>
<dbReference type="EMBL" id="VBAP01000007">
    <property type="protein sequence ID" value="TMI77040.1"/>
    <property type="molecule type" value="Genomic_DNA"/>
</dbReference>